<keyword evidence="3" id="KW-1185">Reference proteome</keyword>
<proteinExistence type="predicted"/>
<accession>A0ABU1EKA0</accession>
<name>A0ABU1EKA0_9CLOT</name>
<reference evidence="2 3" key="1">
    <citation type="submission" date="2023-09" db="EMBL/GenBank/DDBJ databases">
        <authorList>
            <person name="Zhai L."/>
        </authorList>
    </citation>
    <scope>NUCLEOTIDE SEQUENCE [LARGE SCALE GENOMIC DNA]</scope>
    <source>
        <strain evidence="2 3">5 N-1</strain>
    </source>
</reference>
<organism evidence="2 3">
    <name type="scientific">Clostridium aquiflavi</name>
    <dbReference type="NCBI Taxonomy" id="3073603"/>
    <lineage>
        <taxon>Bacteria</taxon>
        <taxon>Bacillati</taxon>
        <taxon>Bacillota</taxon>
        <taxon>Clostridia</taxon>
        <taxon>Eubacteriales</taxon>
        <taxon>Clostridiaceae</taxon>
        <taxon>Clostridium</taxon>
    </lineage>
</organism>
<keyword evidence="1" id="KW-0472">Membrane</keyword>
<evidence type="ECO:0000313" key="2">
    <source>
        <dbReference type="EMBL" id="MDR5588673.1"/>
    </source>
</evidence>
<dbReference type="EMBL" id="JAVJAN010000049">
    <property type="protein sequence ID" value="MDR5588673.1"/>
    <property type="molecule type" value="Genomic_DNA"/>
</dbReference>
<protein>
    <recommendedName>
        <fullName evidence="4">DUF2572 family protein</fullName>
    </recommendedName>
</protein>
<evidence type="ECO:0000313" key="3">
    <source>
        <dbReference type="Proteomes" id="UP001256646"/>
    </source>
</evidence>
<dbReference type="Proteomes" id="UP001256646">
    <property type="component" value="Unassembled WGS sequence"/>
</dbReference>
<evidence type="ECO:0008006" key="4">
    <source>
        <dbReference type="Google" id="ProtNLM"/>
    </source>
</evidence>
<feature type="transmembrane region" description="Helical" evidence="1">
    <location>
        <begin position="12"/>
        <end position="33"/>
    </location>
</feature>
<keyword evidence="1" id="KW-0812">Transmembrane</keyword>
<dbReference type="RefSeq" id="WP_309556859.1">
    <property type="nucleotide sequence ID" value="NZ_JAVJAN010000049.1"/>
</dbReference>
<sequence>MKKKQKGSSLITVVIIFTILITVGTALLSMTVGDYKMRIKESRKIKNLYSSDSGLDVAYDVIVKTFDGAVKFGDFKARQLKAGQCKGGPNLEKYNEAKKEFEAAKKKTYSTDAKRRKAIRAAEKKFNEKVKMLSDLEFKRCFRVFISKEKSPDTDSEGDIPNNILAYSICNQRYSDIDLSDKNLDEDIKSNDFKYSSSIKFTNEESKPELFVCSKDSVDKLKEIVNEDGKDKDLTSIKDDIYGISYDSNNDAFKIQVTSKFIDKSKNNNDITKNNLRIVQETYTINVPNNEDVSFRESTGVVGTLDDVKNISSIIVGKNMKSDGYNHQGIYDNEFFKLNINGNIFVQGNKKEDGNRVYSKYRGGININTSEVIFNGEVNTASTFNIEDNAKSTVNGNLYALNIFAGKTTDGKYANEFGGSSSLNINGQAVLDNDLTLKGVDTSIKIKEFYGLNDKNIESSKNNTSDKLERTSSSIIVNGNKKSGVKITDSAYIMGVAHIADGDISYTTGESTGVKGNYIAYVDEKIARSNDPYDVGNYISGNLQDKSEKFTNYWDDGRKEIIDTGGIELPEKTYAIGAIVYKDANGNTVIKDKTYEINVEDSIRSKKEEFGKKVYNLSRETSKDIAMELYNNMGNNKNPIESIINLENIPNSYDLNDSINKSKKAIFNSDSDTTIVIKGKGSTTSNDWENNKLIILDSGNVNLDLDAVIVTAGDVIIDGNVKFKGNIITEGNLKVQGFGDKTITYDNDTIEEIYKYNKDVFNSVFVDDTKDLKDSTDDETRFINVDYDLNKFLSSRLWKIIR</sequence>
<keyword evidence="1" id="KW-1133">Transmembrane helix</keyword>
<comment type="caution">
    <text evidence="2">The sequence shown here is derived from an EMBL/GenBank/DDBJ whole genome shotgun (WGS) entry which is preliminary data.</text>
</comment>
<gene>
    <name evidence="2" type="ORF">RGC78_14480</name>
</gene>
<evidence type="ECO:0000256" key="1">
    <source>
        <dbReference type="SAM" id="Phobius"/>
    </source>
</evidence>